<feature type="transmembrane region" description="Helical" evidence="1">
    <location>
        <begin position="79"/>
        <end position="100"/>
    </location>
</feature>
<feature type="transmembrane region" description="Helical" evidence="1">
    <location>
        <begin position="47"/>
        <end position="72"/>
    </location>
</feature>
<dbReference type="AlphaFoldDB" id="A0A7W2AQS9"/>
<proteinExistence type="predicted"/>
<dbReference type="RefSeq" id="WP_181738683.1">
    <property type="nucleotide sequence ID" value="NZ_JACEOL010000018.1"/>
</dbReference>
<dbReference type="Gene3D" id="1.20.1250.20">
    <property type="entry name" value="MFS general substrate transporter like domains"/>
    <property type="match status" value="1"/>
</dbReference>
<keyword evidence="3" id="KW-1185">Reference proteome</keyword>
<reference evidence="2 3" key="1">
    <citation type="submission" date="2020-07" db="EMBL/GenBank/DDBJ databases">
        <title>Thermoactinomyces phylogeny.</title>
        <authorList>
            <person name="Dunlap C."/>
        </authorList>
    </citation>
    <scope>NUCLEOTIDE SEQUENCE [LARGE SCALE GENOMIC DNA]</scope>
    <source>
        <strain evidence="2 3">AMNI-1</strain>
    </source>
</reference>
<protein>
    <submittedName>
        <fullName evidence="2">Uncharacterized protein</fullName>
    </submittedName>
</protein>
<dbReference type="Proteomes" id="UP000538292">
    <property type="component" value="Unassembled WGS sequence"/>
</dbReference>
<dbReference type="SUPFAM" id="SSF103473">
    <property type="entry name" value="MFS general substrate transporter"/>
    <property type="match status" value="1"/>
</dbReference>
<feature type="transmembrane region" description="Helical" evidence="1">
    <location>
        <begin position="7"/>
        <end position="27"/>
    </location>
</feature>
<evidence type="ECO:0000313" key="3">
    <source>
        <dbReference type="Proteomes" id="UP000538292"/>
    </source>
</evidence>
<evidence type="ECO:0000256" key="1">
    <source>
        <dbReference type="SAM" id="Phobius"/>
    </source>
</evidence>
<name>A0A7W2AQS9_9BACL</name>
<keyword evidence="1" id="KW-1133">Transmembrane helix</keyword>
<gene>
    <name evidence="2" type="ORF">H2C83_05625</name>
</gene>
<organism evidence="2 3">
    <name type="scientific">Thermoactinomyces mirandus</name>
    <dbReference type="NCBI Taxonomy" id="2756294"/>
    <lineage>
        <taxon>Bacteria</taxon>
        <taxon>Bacillati</taxon>
        <taxon>Bacillota</taxon>
        <taxon>Bacilli</taxon>
        <taxon>Bacillales</taxon>
        <taxon>Thermoactinomycetaceae</taxon>
        <taxon>Thermoactinomyces</taxon>
    </lineage>
</organism>
<dbReference type="EMBL" id="JACEOL010000018">
    <property type="protein sequence ID" value="MBA4601808.1"/>
    <property type="molecule type" value="Genomic_DNA"/>
</dbReference>
<keyword evidence="1" id="KW-0472">Membrane</keyword>
<keyword evidence="1" id="KW-0812">Transmembrane</keyword>
<sequence length="119" mass="13121">MNRSKAYLMIIVLWLAYVTFSMNWVAGSSLMPQITESFFGTVNVDPIITQVLNYSITAARVFANILAALILMKLGPKKAASVAIGLLIAALVAVYLPNYWAYTVARMVMDLAVRWLSST</sequence>
<dbReference type="InterPro" id="IPR036259">
    <property type="entry name" value="MFS_trans_sf"/>
</dbReference>
<evidence type="ECO:0000313" key="2">
    <source>
        <dbReference type="EMBL" id="MBA4601808.1"/>
    </source>
</evidence>
<comment type="caution">
    <text evidence="2">The sequence shown here is derived from an EMBL/GenBank/DDBJ whole genome shotgun (WGS) entry which is preliminary data.</text>
</comment>
<accession>A0A7W2AQS9</accession>